<dbReference type="AlphaFoldDB" id="A0A7S1J8Z5"/>
<gene>
    <name evidence="2" type="ORF">EGYM00392_LOCUS47515</name>
</gene>
<evidence type="ECO:0000256" key="1">
    <source>
        <dbReference type="SAM" id="MobiDB-lite"/>
    </source>
</evidence>
<organism evidence="2">
    <name type="scientific">Eutreptiella gymnastica</name>
    <dbReference type="NCBI Taxonomy" id="73025"/>
    <lineage>
        <taxon>Eukaryota</taxon>
        <taxon>Discoba</taxon>
        <taxon>Euglenozoa</taxon>
        <taxon>Euglenida</taxon>
        <taxon>Spirocuta</taxon>
        <taxon>Euglenophyceae</taxon>
        <taxon>Eutreptiales</taxon>
        <taxon>Eutreptiaceae</taxon>
        <taxon>Eutreptiella</taxon>
    </lineage>
</organism>
<dbReference type="EMBL" id="HBGA01128434">
    <property type="protein sequence ID" value="CAD9036359.1"/>
    <property type="molecule type" value="Transcribed_RNA"/>
</dbReference>
<reference evidence="2" key="1">
    <citation type="submission" date="2021-01" db="EMBL/GenBank/DDBJ databases">
        <authorList>
            <person name="Corre E."/>
            <person name="Pelletier E."/>
            <person name="Niang G."/>
            <person name="Scheremetjew M."/>
            <person name="Finn R."/>
            <person name="Kale V."/>
            <person name="Holt S."/>
            <person name="Cochrane G."/>
            <person name="Meng A."/>
            <person name="Brown T."/>
            <person name="Cohen L."/>
        </authorList>
    </citation>
    <scope>NUCLEOTIDE SEQUENCE</scope>
    <source>
        <strain evidence="2">NIES-381</strain>
    </source>
</reference>
<sequence length="126" mass="13303">MVATKKELTTPSREPLPDAPVIRAISQPVLKDQSINVPTKTASTGDMKNKMQAAAVPPKAKPTTADMKNTVIAAFKERSVNVATIPEKQSVSQEAGPYAEVSGSAAAAILHTMHATNMDARRVLPA</sequence>
<evidence type="ECO:0000313" key="2">
    <source>
        <dbReference type="EMBL" id="CAD9036359.1"/>
    </source>
</evidence>
<protein>
    <submittedName>
        <fullName evidence="2">Uncharacterized protein</fullName>
    </submittedName>
</protein>
<proteinExistence type="predicted"/>
<accession>A0A7S1J8Z5</accession>
<feature type="region of interest" description="Disordered" evidence="1">
    <location>
        <begin position="1"/>
        <end position="21"/>
    </location>
</feature>
<name>A0A7S1J8Z5_9EUGL</name>